<proteinExistence type="predicted"/>
<dbReference type="GO" id="GO:0005975">
    <property type="term" value="P:carbohydrate metabolic process"/>
    <property type="evidence" value="ECO:0007669"/>
    <property type="project" value="InterPro"/>
</dbReference>
<dbReference type="PANTHER" id="PTHR34216">
    <property type="match status" value="1"/>
</dbReference>
<dbReference type="PANTHER" id="PTHR34216:SF3">
    <property type="entry name" value="POLY-BETA-1,6-N-ACETYL-D-GLUCOSAMINE N-DEACETYLASE"/>
    <property type="match status" value="1"/>
</dbReference>
<dbReference type="PROSITE" id="PS51677">
    <property type="entry name" value="NODB"/>
    <property type="match status" value="1"/>
</dbReference>
<keyword evidence="2" id="KW-0732">Signal</keyword>
<comment type="caution">
    <text evidence="4">The sequence shown here is derived from an EMBL/GenBank/DDBJ whole genome shotgun (WGS) entry which is preliminary data.</text>
</comment>
<evidence type="ECO:0000256" key="2">
    <source>
        <dbReference type="ARBA" id="ARBA00022729"/>
    </source>
</evidence>
<evidence type="ECO:0000259" key="3">
    <source>
        <dbReference type="PROSITE" id="PS51677"/>
    </source>
</evidence>
<dbReference type="GO" id="GO:0016810">
    <property type="term" value="F:hydrolase activity, acting on carbon-nitrogen (but not peptide) bonds"/>
    <property type="evidence" value="ECO:0007669"/>
    <property type="project" value="InterPro"/>
</dbReference>
<dbReference type="InterPro" id="IPR011330">
    <property type="entry name" value="Glyco_hydro/deAcase_b/a-brl"/>
</dbReference>
<feature type="domain" description="NodB homology" evidence="3">
    <location>
        <begin position="13"/>
        <end position="190"/>
    </location>
</feature>
<dbReference type="InterPro" id="IPR002509">
    <property type="entry name" value="NODB_dom"/>
</dbReference>
<gene>
    <name evidence="4" type="ORF">BJ986_001881</name>
</gene>
<dbReference type="AlphaFoldDB" id="A0A852WKW3"/>
<protein>
    <submittedName>
        <fullName evidence="4">Peptidoglycan/xylan/chitin deacetylase (PgdA/CDA1 family)</fullName>
    </submittedName>
</protein>
<dbReference type="Proteomes" id="UP000573599">
    <property type="component" value="Unassembled WGS sequence"/>
</dbReference>
<dbReference type="GO" id="GO:0005576">
    <property type="term" value="C:extracellular region"/>
    <property type="evidence" value="ECO:0007669"/>
    <property type="project" value="UniProtKB-SubCell"/>
</dbReference>
<comment type="subcellular location">
    <subcellularLocation>
        <location evidence="1">Secreted</location>
    </subcellularLocation>
</comment>
<organism evidence="4 5">
    <name type="scientific">Pedococcus badiiscoriae</name>
    <dbReference type="NCBI Taxonomy" id="642776"/>
    <lineage>
        <taxon>Bacteria</taxon>
        <taxon>Bacillati</taxon>
        <taxon>Actinomycetota</taxon>
        <taxon>Actinomycetes</taxon>
        <taxon>Micrococcales</taxon>
        <taxon>Intrasporangiaceae</taxon>
        <taxon>Pedococcus</taxon>
    </lineage>
</organism>
<keyword evidence="5" id="KW-1185">Reference proteome</keyword>
<evidence type="ECO:0000256" key="1">
    <source>
        <dbReference type="ARBA" id="ARBA00004613"/>
    </source>
</evidence>
<dbReference type="EMBL" id="JACCAB010000001">
    <property type="protein sequence ID" value="NYG07394.1"/>
    <property type="molecule type" value="Genomic_DNA"/>
</dbReference>
<evidence type="ECO:0000313" key="4">
    <source>
        <dbReference type="EMBL" id="NYG07394.1"/>
    </source>
</evidence>
<dbReference type="CDD" id="cd10918">
    <property type="entry name" value="CE4_NodB_like_5s_6s"/>
    <property type="match status" value="1"/>
</dbReference>
<dbReference type="Gene3D" id="3.20.20.370">
    <property type="entry name" value="Glycoside hydrolase/deacetylase"/>
    <property type="match status" value="1"/>
</dbReference>
<name>A0A852WKW3_9MICO</name>
<dbReference type="InterPro" id="IPR051398">
    <property type="entry name" value="Polysacch_Deacetylase"/>
</dbReference>
<dbReference type="SUPFAM" id="SSF88713">
    <property type="entry name" value="Glycoside hydrolase/deacetylase"/>
    <property type="match status" value="1"/>
</dbReference>
<dbReference type="RefSeq" id="WP_179421749.1">
    <property type="nucleotide sequence ID" value="NZ_JACCAB010000001.1"/>
</dbReference>
<sequence length="190" mass="20457">MFNDILDVLVTVPGVRISFDDGNDSDAQSAAPALLERELAGTFYVLAGRLGSAGSVSRRDLSALLAAGFSIGTHGMHHLPWKKLGAAAVEREMVTARRELEDITGRAITSAATPFGRYDRASLASLRRFGYSEVCTSDRRLAVPGSFLQHRFSVTSTDTPDSVLRAIVAAGQPHYRLAKVSIGLAKRWLA</sequence>
<accession>A0A852WKW3</accession>
<reference evidence="4 5" key="1">
    <citation type="submission" date="2020-07" db="EMBL/GenBank/DDBJ databases">
        <title>Sequencing the genomes of 1000 actinobacteria strains.</title>
        <authorList>
            <person name="Klenk H.-P."/>
        </authorList>
    </citation>
    <scope>NUCLEOTIDE SEQUENCE [LARGE SCALE GENOMIC DNA]</scope>
    <source>
        <strain evidence="4 5">DSM 23987</strain>
    </source>
</reference>
<dbReference type="Pfam" id="PF01522">
    <property type="entry name" value="Polysacc_deac_1"/>
    <property type="match status" value="1"/>
</dbReference>
<evidence type="ECO:0000313" key="5">
    <source>
        <dbReference type="Proteomes" id="UP000573599"/>
    </source>
</evidence>